<feature type="signal peptide" evidence="2">
    <location>
        <begin position="1"/>
        <end position="29"/>
    </location>
</feature>
<name>A0ABY9ALG4_PARCI</name>
<evidence type="ECO:0000313" key="4">
    <source>
        <dbReference type="Proteomes" id="UP001242732"/>
    </source>
</evidence>
<keyword evidence="2" id="KW-0732">Signal</keyword>
<evidence type="ECO:0000256" key="1">
    <source>
        <dbReference type="ARBA" id="ARBA00006987"/>
    </source>
</evidence>
<evidence type="ECO:0000313" key="3">
    <source>
        <dbReference type="EMBL" id="WIY47761.1"/>
    </source>
</evidence>
<dbReference type="RefSeq" id="WP_096912850.1">
    <property type="nucleotide sequence ID" value="NZ_CP023687.1"/>
</dbReference>
<protein>
    <submittedName>
        <fullName evidence="3">Tripartite tricarboxylate transporter substrate binding protein</fullName>
    </submittedName>
</protein>
<dbReference type="Gene3D" id="3.40.190.150">
    <property type="entry name" value="Bordetella uptake gene, domain 1"/>
    <property type="match status" value="1"/>
</dbReference>
<dbReference type="InterPro" id="IPR006311">
    <property type="entry name" value="TAT_signal"/>
</dbReference>
<dbReference type="EMBL" id="CP127363">
    <property type="protein sequence ID" value="WIY47761.1"/>
    <property type="molecule type" value="Genomic_DNA"/>
</dbReference>
<sequence length="336" mass="34379">MIDSLSRRRALLLCASAPLAAAGMAPAHALAQGSVADWPGSRPIRIIVAYPAGGVSDVMARAIGDRLAAQLGTPVIVDNKAGAGGAIAMDAVAKAPADGHTLGFSSISPLVLSPHLGRLPFDPVRDIAPVASVMVSPVLLLATAACTARDFPALVAQAKARPGEVRWATSGQASLGHIMLEQIMQASGAKITHVPYKGGGQQLNDALSGQFEILSTNAGPAVAQHIQGGKLRALAVGAPQRVDGLPGIPTLAELGMPAANLSSQFGIFAPGKTPAVILERLNAEINKALAWPELRAKLVSTGNVPMGGASADFAREIAREFQGNAAIIRAARIQLD</sequence>
<gene>
    <name evidence="3" type="ORF">QRO08_18275</name>
</gene>
<dbReference type="Pfam" id="PF03401">
    <property type="entry name" value="TctC"/>
    <property type="match status" value="1"/>
</dbReference>
<accession>A0ABY9ALG4</accession>
<dbReference type="CDD" id="cd07012">
    <property type="entry name" value="PBP2_Bug_TTT"/>
    <property type="match status" value="1"/>
</dbReference>
<dbReference type="PANTHER" id="PTHR42928">
    <property type="entry name" value="TRICARBOXYLATE-BINDING PROTEIN"/>
    <property type="match status" value="1"/>
</dbReference>
<organism evidence="3 4">
    <name type="scientific">Paracidovorax citrulli</name>
    <name type="common">Acidovorax citrulli</name>
    <dbReference type="NCBI Taxonomy" id="80869"/>
    <lineage>
        <taxon>Bacteria</taxon>
        <taxon>Pseudomonadati</taxon>
        <taxon>Pseudomonadota</taxon>
        <taxon>Betaproteobacteria</taxon>
        <taxon>Burkholderiales</taxon>
        <taxon>Comamonadaceae</taxon>
        <taxon>Paracidovorax</taxon>
    </lineage>
</organism>
<reference evidence="3 4" key="1">
    <citation type="submission" date="2023-06" db="EMBL/GenBank/DDBJ databases">
        <authorList>
            <person name="Ham H."/>
            <person name="Park D.S."/>
        </authorList>
    </citation>
    <scope>NUCLEOTIDE SEQUENCE [LARGE SCALE GENOMIC DNA]</scope>
    <source>
        <strain evidence="3 4">KACC 17005</strain>
    </source>
</reference>
<proteinExistence type="inferred from homology"/>
<dbReference type="PIRSF" id="PIRSF017082">
    <property type="entry name" value="YflP"/>
    <property type="match status" value="1"/>
</dbReference>
<dbReference type="PROSITE" id="PS51318">
    <property type="entry name" value="TAT"/>
    <property type="match status" value="1"/>
</dbReference>
<dbReference type="Gene3D" id="3.40.190.10">
    <property type="entry name" value="Periplasmic binding protein-like II"/>
    <property type="match status" value="1"/>
</dbReference>
<dbReference type="Proteomes" id="UP001242732">
    <property type="component" value="Chromosome"/>
</dbReference>
<dbReference type="PANTHER" id="PTHR42928:SF5">
    <property type="entry name" value="BLR1237 PROTEIN"/>
    <property type="match status" value="1"/>
</dbReference>
<feature type="chain" id="PRO_5046369780" evidence="2">
    <location>
        <begin position="30"/>
        <end position="336"/>
    </location>
</feature>
<comment type="similarity">
    <text evidence="1">Belongs to the UPF0065 (bug) family.</text>
</comment>
<keyword evidence="4" id="KW-1185">Reference proteome</keyword>
<evidence type="ECO:0000256" key="2">
    <source>
        <dbReference type="SAM" id="SignalP"/>
    </source>
</evidence>
<dbReference type="InterPro" id="IPR042100">
    <property type="entry name" value="Bug_dom1"/>
</dbReference>
<dbReference type="InterPro" id="IPR005064">
    <property type="entry name" value="BUG"/>
</dbReference>